<dbReference type="AlphaFoldDB" id="A0A1Y5XTI0"/>
<dbReference type="InterPro" id="IPR024520">
    <property type="entry name" value="DUF3558"/>
</dbReference>
<evidence type="ECO:0008006" key="5">
    <source>
        <dbReference type="Google" id="ProtNLM"/>
    </source>
</evidence>
<evidence type="ECO:0000256" key="1">
    <source>
        <dbReference type="SAM" id="MobiDB-lite"/>
    </source>
</evidence>
<evidence type="ECO:0000313" key="4">
    <source>
        <dbReference type="Proteomes" id="UP000192674"/>
    </source>
</evidence>
<dbReference type="PROSITE" id="PS51257">
    <property type="entry name" value="PROKAR_LIPOPROTEIN"/>
    <property type="match status" value="1"/>
</dbReference>
<name>A0A1Y5XTI0_KIBAR</name>
<keyword evidence="2" id="KW-0732">Signal</keyword>
<reference evidence="3 4" key="1">
    <citation type="submission" date="2017-04" db="EMBL/GenBank/DDBJ databases">
        <authorList>
            <person name="Afonso C.L."/>
            <person name="Miller P.J."/>
            <person name="Scott M.A."/>
            <person name="Spackman E."/>
            <person name="Goraichik I."/>
            <person name="Dimitrov K.M."/>
            <person name="Suarez D.L."/>
            <person name="Swayne D.E."/>
        </authorList>
    </citation>
    <scope>NUCLEOTIDE SEQUENCE [LARGE SCALE GENOMIC DNA]</scope>
    <source>
        <strain evidence="3 4">DSM 43828</strain>
    </source>
</reference>
<dbReference type="Proteomes" id="UP000192674">
    <property type="component" value="Unassembled WGS sequence"/>
</dbReference>
<evidence type="ECO:0000313" key="3">
    <source>
        <dbReference type="EMBL" id="SMD16367.1"/>
    </source>
</evidence>
<sequence>MRRRLHRFGLAAIAIVMLAGGCTLTQAGSPVSPPASAPETTTPGPHNRYGAPAVTNPLDAAKFLAQPCTALSTSQLASLNLGAEGEADTTSAVARNAGPSCSWKNSSIAYYVHLTFMTGNKNGLADFYRAHRDGDFQAYWIETTVDGYPGVFKDVRDSRPTGSCDLAVGVSDVLTFRTNVQSREGEKSCDQAKQAASLVLQTLKAGG</sequence>
<feature type="chain" id="PRO_5038684101" description="DUF3558 domain-containing protein" evidence="2">
    <location>
        <begin position="28"/>
        <end position="207"/>
    </location>
</feature>
<feature type="signal peptide" evidence="2">
    <location>
        <begin position="1"/>
        <end position="27"/>
    </location>
</feature>
<proteinExistence type="predicted"/>
<keyword evidence="4" id="KW-1185">Reference proteome</keyword>
<gene>
    <name evidence="3" type="ORF">SAMN05661093_05490</name>
</gene>
<evidence type="ECO:0000256" key="2">
    <source>
        <dbReference type="SAM" id="SignalP"/>
    </source>
</evidence>
<feature type="region of interest" description="Disordered" evidence="1">
    <location>
        <begin position="28"/>
        <end position="51"/>
    </location>
</feature>
<protein>
    <recommendedName>
        <fullName evidence="5">DUF3558 domain-containing protein</fullName>
    </recommendedName>
</protein>
<dbReference type="OrthoDB" id="3697076at2"/>
<dbReference type="Pfam" id="PF12079">
    <property type="entry name" value="DUF3558"/>
    <property type="match status" value="1"/>
</dbReference>
<dbReference type="EMBL" id="FWXV01000004">
    <property type="protein sequence ID" value="SMD16367.1"/>
    <property type="molecule type" value="Genomic_DNA"/>
</dbReference>
<dbReference type="RefSeq" id="WP_084429774.1">
    <property type="nucleotide sequence ID" value="NZ_FWXV01000004.1"/>
</dbReference>
<accession>A0A1Y5XTI0</accession>
<organism evidence="3 4">
    <name type="scientific">Kibdelosporangium aridum</name>
    <dbReference type="NCBI Taxonomy" id="2030"/>
    <lineage>
        <taxon>Bacteria</taxon>
        <taxon>Bacillati</taxon>
        <taxon>Actinomycetota</taxon>
        <taxon>Actinomycetes</taxon>
        <taxon>Pseudonocardiales</taxon>
        <taxon>Pseudonocardiaceae</taxon>
        <taxon>Kibdelosporangium</taxon>
    </lineage>
</organism>